<evidence type="ECO:0000256" key="1">
    <source>
        <dbReference type="ARBA" id="ARBA00023015"/>
    </source>
</evidence>
<dbReference type="PRINTS" id="PR00033">
    <property type="entry name" value="HTHASNC"/>
</dbReference>
<dbReference type="SUPFAM" id="SSF46785">
    <property type="entry name" value="Winged helix' DNA-binding domain"/>
    <property type="match status" value="2"/>
</dbReference>
<evidence type="ECO:0000313" key="7">
    <source>
        <dbReference type="EMBL" id="ACQ78565.1"/>
    </source>
</evidence>
<dbReference type="Gene3D" id="1.10.10.10">
    <property type="entry name" value="Winged helix-like DNA-binding domain superfamily/Winged helix DNA-binding domain"/>
    <property type="match status" value="2"/>
</dbReference>
<dbReference type="Pfam" id="PF22482">
    <property type="entry name" value="AsnC_trans_reg_3"/>
    <property type="match status" value="1"/>
</dbReference>
<dbReference type="Proteomes" id="UP000007962">
    <property type="component" value="Chromosome"/>
</dbReference>
<dbReference type="InterPro" id="IPR036390">
    <property type="entry name" value="WH_DNA-bd_sf"/>
</dbReference>
<evidence type="ECO:0000259" key="5">
    <source>
        <dbReference type="Pfam" id="PF13404"/>
    </source>
</evidence>
<dbReference type="EMBL" id="CP001618">
    <property type="protein sequence ID" value="ACQ78565.1"/>
    <property type="molecule type" value="Genomic_DNA"/>
</dbReference>
<feature type="domain" description="HTH asnC-type" evidence="5">
    <location>
        <begin position="183"/>
        <end position="223"/>
    </location>
</feature>
<dbReference type="Gene3D" id="3.30.70.920">
    <property type="match status" value="2"/>
</dbReference>
<name>C5BWA7_BEUC1</name>
<dbReference type="InterPro" id="IPR019888">
    <property type="entry name" value="Tscrpt_reg_AsnC-like"/>
</dbReference>
<dbReference type="KEGG" id="bcv:Bcav_0301"/>
<dbReference type="InterPro" id="IPR036388">
    <property type="entry name" value="WH-like_DNA-bd_sf"/>
</dbReference>
<dbReference type="Pfam" id="PF01037">
    <property type="entry name" value="AsnC_trans_reg"/>
    <property type="match status" value="1"/>
</dbReference>
<organism evidence="7 8">
    <name type="scientific">Beutenbergia cavernae (strain ATCC BAA-8 / DSM 12333 / CCUG 43141 / JCM 11478 / NBRC 16432 / NCIMB 13614 / HKI 0122)</name>
    <dbReference type="NCBI Taxonomy" id="471853"/>
    <lineage>
        <taxon>Bacteria</taxon>
        <taxon>Bacillati</taxon>
        <taxon>Actinomycetota</taxon>
        <taxon>Actinomycetes</taxon>
        <taxon>Micrococcales</taxon>
        <taxon>Beutenbergiaceae</taxon>
        <taxon>Beutenbergia</taxon>
    </lineage>
</organism>
<proteinExistence type="predicted"/>
<evidence type="ECO:0000256" key="3">
    <source>
        <dbReference type="ARBA" id="ARBA00023163"/>
    </source>
</evidence>
<dbReference type="GO" id="GO:0005829">
    <property type="term" value="C:cytosol"/>
    <property type="evidence" value="ECO:0007669"/>
    <property type="project" value="TreeGrafter"/>
</dbReference>
<keyword evidence="8" id="KW-1185">Reference proteome</keyword>
<dbReference type="RefSeq" id="WP_012725345.1">
    <property type="nucleotide sequence ID" value="NC_012669.1"/>
</dbReference>
<dbReference type="Pfam" id="PF13412">
    <property type="entry name" value="HTH_24"/>
    <property type="match status" value="1"/>
</dbReference>
<protein>
    <submittedName>
        <fullName evidence="7">Transcriptional regulator, AsnC family</fullName>
    </submittedName>
</protein>
<evidence type="ECO:0000259" key="6">
    <source>
        <dbReference type="Pfam" id="PF22482"/>
    </source>
</evidence>
<dbReference type="InterPro" id="IPR054609">
    <property type="entry name" value="PF0864-like_C"/>
</dbReference>
<dbReference type="InterPro" id="IPR019887">
    <property type="entry name" value="Tscrpt_reg_AsnC/Lrp_C"/>
</dbReference>
<dbReference type="Pfam" id="PF13404">
    <property type="entry name" value="HTH_AsnC-type"/>
    <property type="match status" value="1"/>
</dbReference>
<sequence length="332" mass="35416">MMEDIAALQDVDLRITAALLAHPRARVGAIAAAAATSAPTVSRRLATLLDDDVVRVVGVVDQQRADAGFAAFLRLRCVPGASVDVAQALARWPESGYVALIGGDLDCAAQLHVRSTRHLLEITGGRLKALPGVVGSSTLKIIRRFSTPHGWTGGLVPDRALATLRADRMDHWSEERPHTRHDLDELDRGVVAALAEDGRMSWRELAERLGVQPATASRRAEALMSKGLLRLRAVVQPARIGQPVIAFIWLRVAPSRLEAAGRALAAHPNVLNIAATTGQPNLCGEVAVGGDEELYTFLTDDVGSLPGVMAVDVSDGLDVIKRASLVFDERAA</sequence>
<dbReference type="PANTHER" id="PTHR30154:SF34">
    <property type="entry name" value="TRANSCRIPTIONAL REGULATOR AZLB"/>
    <property type="match status" value="1"/>
</dbReference>
<evidence type="ECO:0000256" key="2">
    <source>
        <dbReference type="ARBA" id="ARBA00023125"/>
    </source>
</evidence>
<dbReference type="PANTHER" id="PTHR30154">
    <property type="entry name" value="LEUCINE-RESPONSIVE REGULATORY PROTEIN"/>
    <property type="match status" value="1"/>
</dbReference>
<evidence type="ECO:0000313" key="8">
    <source>
        <dbReference type="Proteomes" id="UP000007962"/>
    </source>
</evidence>
<dbReference type="HOGENOM" id="CLU_044190_0_0_11"/>
<dbReference type="GO" id="GO:0043200">
    <property type="term" value="P:response to amino acid"/>
    <property type="evidence" value="ECO:0007669"/>
    <property type="project" value="TreeGrafter"/>
</dbReference>
<dbReference type="STRING" id="471853.Bcav_0301"/>
<feature type="domain" description="Transcriptional regulatory protein PF0864-like C-terminal" evidence="6">
    <location>
        <begin position="257"/>
        <end position="323"/>
    </location>
</feature>
<dbReference type="AlphaFoldDB" id="C5BWA7"/>
<dbReference type="SMART" id="SM00344">
    <property type="entry name" value="HTH_ASNC"/>
    <property type="match status" value="2"/>
</dbReference>
<dbReference type="SUPFAM" id="SSF54909">
    <property type="entry name" value="Dimeric alpha+beta barrel"/>
    <property type="match status" value="2"/>
</dbReference>
<dbReference type="InterPro" id="IPR000485">
    <property type="entry name" value="AsnC-type_HTH_dom"/>
</dbReference>
<feature type="domain" description="Transcription regulator AsnC/Lrp ligand binding" evidence="4">
    <location>
        <begin position="77"/>
        <end position="142"/>
    </location>
</feature>
<accession>C5BWA7</accession>
<keyword evidence="1" id="KW-0805">Transcription regulation</keyword>
<dbReference type="InterPro" id="IPR011008">
    <property type="entry name" value="Dimeric_a/b-barrel"/>
</dbReference>
<keyword evidence="2" id="KW-0238">DNA-binding</keyword>
<dbReference type="eggNOG" id="COG1522">
    <property type="taxonomic scope" value="Bacteria"/>
</dbReference>
<dbReference type="OrthoDB" id="4050641at2"/>
<reference evidence="7 8" key="1">
    <citation type="journal article" date="2009" name="Stand. Genomic Sci.">
        <title>Complete genome sequence of Beutenbergia cavernae type strain (HKI 0122).</title>
        <authorList>
            <person name="Land M."/>
            <person name="Pukall R."/>
            <person name="Abt B."/>
            <person name="Goker M."/>
            <person name="Rohde M."/>
            <person name="Glavina Del Rio T."/>
            <person name="Tice H."/>
            <person name="Copeland A."/>
            <person name="Cheng J.F."/>
            <person name="Lucas S."/>
            <person name="Chen F."/>
            <person name="Nolan M."/>
            <person name="Bruce D."/>
            <person name="Goodwin L."/>
            <person name="Pitluck S."/>
            <person name="Ivanova N."/>
            <person name="Mavromatis K."/>
            <person name="Ovchinnikova G."/>
            <person name="Pati A."/>
            <person name="Chen A."/>
            <person name="Palaniappan K."/>
            <person name="Hauser L."/>
            <person name="Chang Y.J."/>
            <person name="Jefferies C.C."/>
            <person name="Saunders E."/>
            <person name="Brettin T."/>
            <person name="Detter J.C."/>
            <person name="Han C."/>
            <person name="Chain P."/>
            <person name="Bristow J."/>
            <person name="Eisen J.A."/>
            <person name="Markowitz V."/>
            <person name="Hugenholtz P."/>
            <person name="Kyrpides N.C."/>
            <person name="Klenk H.P."/>
            <person name="Lapidus A."/>
        </authorList>
    </citation>
    <scope>NUCLEOTIDE SEQUENCE [LARGE SCALE GENOMIC DNA]</scope>
    <source>
        <strain evidence="8">ATCC BAA-8 / DSM 12333 / NBRC 16432</strain>
    </source>
</reference>
<gene>
    <name evidence="7" type="ordered locus">Bcav_0301</name>
</gene>
<evidence type="ECO:0000259" key="4">
    <source>
        <dbReference type="Pfam" id="PF01037"/>
    </source>
</evidence>
<keyword evidence="3" id="KW-0804">Transcription</keyword>
<dbReference type="GO" id="GO:0043565">
    <property type="term" value="F:sequence-specific DNA binding"/>
    <property type="evidence" value="ECO:0007669"/>
    <property type="project" value="InterPro"/>
</dbReference>